<dbReference type="VEuPathDB" id="TriTrypDB:TcCLB.509805.50"/>
<dbReference type="VEuPathDB" id="TriTrypDB:ECC02_001127"/>
<dbReference type="VEuPathDB" id="TriTrypDB:C3747_150g8"/>
<keyword evidence="3 5" id="KW-0863">Zinc-finger</keyword>
<dbReference type="VEuPathDB" id="TriTrypDB:Tc_MARK_4956"/>
<dbReference type="Pfam" id="PF01428">
    <property type="entry name" value="zf-AN1"/>
    <property type="match status" value="2"/>
</dbReference>
<name>A0A2V2W9S2_TRYCR</name>
<dbReference type="VEuPathDB" id="TriTrypDB:TcCLB.511269.10"/>
<dbReference type="SMART" id="SM00154">
    <property type="entry name" value="ZnF_AN1"/>
    <property type="match status" value="2"/>
</dbReference>
<dbReference type="VEuPathDB" id="TriTrypDB:TCSYLVIO_006253"/>
<dbReference type="VEuPathDB" id="TriTrypDB:C4B63_4g246"/>
<evidence type="ECO:0000256" key="3">
    <source>
        <dbReference type="ARBA" id="ARBA00022771"/>
    </source>
</evidence>
<dbReference type="OrthoDB" id="431929at2759"/>
<dbReference type="GO" id="GO:0008270">
    <property type="term" value="F:zinc ion binding"/>
    <property type="evidence" value="ECO:0007669"/>
    <property type="project" value="UniProtKB-KW"/>
</dbReference>
<dbReference type="VEuPathDB" id="TriTrypDB:BCY84_18815"/>
<dbReference type="PANTHER" id="PTHR14677">
    <property type="entry name" value="ARSENITE INDUCUBLE RNA ASSOCIATED PROTEIN AIP-1-RELATED"/>
    <property type="match status" value="1"/>
</dbReference>
<protein>
    <recommendedName>
        <fullName evidence="7">AN1-type domain-containing protein</fullName>
    </recommendedName>
</protein>
<dbReference type="InterPro" id="IPR035896">
    <property type="entry name" value="AN1-like_Znf"/>
</dbReference>
<dbReference type="Gene3D" id="4.10.1110.10">
    <property type="entry name" value="AN1-like Zinc finger"/>
    <property type="match status" value="2"/>
</dbReference>
<dbReference type="PANTHER" id="PTHR14677:SF20">
    <property type="entry name" value="ZINC FINGER AN1-TYPE CONTAINING 2A-RELATED"/>
    <property type="match status" value="1"/>
</dbReference>
<comment type="caution">
    <text evidence="8">The sequence shown here is derived from an EMBL/GenBank/DDBJ whole genome shotgun (WGS) entry which is preliminary data.</text>
</comment>
<proteinExistence type="predicted"/>
<dbReference type="EMBL" id="PRFC01000150">
    <property type="protein sequence ID" value="PWV04463.1"/>
    <property type="molecule type" value="Genomic_DNA"/>
</dbReference>
<dbReference type="VEuPathDB" id="TriTrypDB:TcG_06033"/>
<feature type="compositionally biased region" description="Low complexity" evidence="6">
    <location>
        <begin position="158"/>
        <end position="168"/>
    </location>
</feature>
<evidence type="ECO:0000256" key="1">
    <source>
        <dbReference type="ARBA" id="ARBA00022723"/>
    </source>
</evidence>
<evidence type="ECO:0000313" key="9">
    <source>
        <dbReference type="Proteomes" id="UP000246078"/>
    </source>
</evidence>
<dbReference type="OMA" id="ACKKNEL"/>
<keyword evidence="1" id="KW-0479">Metal-binding</keyword>
<dbReference type="InterPro" id="IPR000058">
    <property type="entry name" value="Znf_AN1"/>
</dbReference>
<dbReference type="AlphaFoldDB" id="A0A2V2W9S2"/>
<dbReference type="GO" id="GO:0005737">
    <property type="term" value="C:cytoplasm"/>
    <property type="evidence" value="ECO:0007669"/>
    <property type="project" value="TreeGrafter"/>
</dbReference>
<dbReference type="VEuPathDB" id="TriTrypDB:TcBrA4_0083710"/>
<dbReference type="Pfam" id="PF25403">
    <property type="entry name" value="zf-C2H2_ZFAND2"/>
    <property type="match status" value="1"/>
</dbReference>
<dbReference type="SUPFAM" id="SSF118310">
    <property type="entry name" value="AN1-like Zinc finger"/>
    <property type="match status" value="2"/>
</dbReference>
<reference evidence="8 9" key="1">
    <citation type="journal article" date="2018" name="Microb. Genom.">
        <title>Expanding an expanded genome: long-read sequencing of Trypanosoma cruzi.</title>
        <authorList>
            <person name="Berna L."/>
            <person name="Rodriguez M."/>
            <person name="Chiribao M.L."/>
            <person name="Parodi-Talice A."/>
            <person name="Pita S."/>
            <person name="Rijo G."/>
            <person name="Alvarez-Valin F."/>
            <person name="Robello C."/>
        </authorList>
    </citation>
    <scope>NUCLEOTIDE SEQUENCE [LARGE SCALE GENOMIC DNA]</scope>
    <source>
        <strain evidence="8 9">TCC</strain>
    </source>
</reference>
<evidence type="ECO:0000256" key="4">
    <source>
        <dbReference type="ARBA" id="ARBA00022833"/>
    </source>
</evidence>
<dbReference type="VEuPathDB" id="TriTrypDB:TCDM_05301"/>
<dbReference type="Proteomes" id="UP000246078">
    <property type="component" value="Unassembled WGS sequence"/>
</dbReference>
<keyword evidence="2" id="KW-0677">Repeat</keyword>
<evidence type="ECO:0000259" key="7">
    <source>
        <dbReference type="PROSITE" id="PS51039"/>
    </source>
</evidence>
<evidence type="ECO:0000256" key="5">
    <source>
        <dbReference type="PROSITE-ProRule" id="PRU00449"/>
    </source>
</evidence>
<evidence type="ECO:0000313" key="8">
    <source>
        <dbReference type="EMBL" id="PWV04463.1"/>
    </source>
</evidence>
<gene>
    <name evidence="8" type="ORF">C3747_150g8</name>
</gene>
<keyword evidence="4" id="KW-0862">Zinc</keyword>
<sequence length="311" mass="33551">MQVGVGDDESKRCTFQGCTQVDPLASRCVLCGDMFCAYHTSVAAHMCRTFNAQNVTCPLCHQAVSLERSGQPIDEAVSRHIDRGCRPAALFSTGIKERTNYCSYTDCRNNAVASIICEDCGNRYCIEHRAPARHQCRKARTPAVPALSQAMSTKPTLSSGAVSHSHSSPQKNFPRNTPSTAFGTRAEGTVTPLVLFAKEFGVSPFFMHFSRLMVVGRALDLAVGQATLDSAAVGAEKGTWVLHVVQRPHSADGYSVVAPPFSATLKTAGVVDGSIVYIGKKSVQPDDLFSELAPHLANKFHRGKEKKCASM</sequence>
<dbReference type="VEuPathDB" id="TriTrypDB:TcCL_ESM06411"/>
<feature type="domain" description="AN1-type" evidence="7">
    <location>
        <begin position="96"/>
        <end position="144"/>
    </location>
</feature>
<evidence type="ECO:0000256" key="2">
    <source>
        <dbReference type="ARBA" id="ARBA00022737"/>
    </source>
</evidence>
<dbReference type="PROSITE" id="PS51039">
    <property type="entry name" value="ZF_AN1"/>
    <property type="match status" value="1"/>
</dbReference>
<dbReference type="InterPro" id="IPR057357">
    <property type="entry name" value="Znf-C2H2_ZFAND2A/B"/>
</dbReference>
<evidence type="ECO:0000256" key="6">
    <source>
        <dbReference type="SAM" id="MobiDB-lite"/>
    </source>
</evidence>
<organism evidence="8 9">
    <name type="scientific">Trypanosoma cruzi</name>
    <dbReference type="NCBI Taxonomy" id="5693"/>
    <lineage>
        <taxon>Eukaryota</taxon>
        <taxon>Discoba</taxon>
        <taxon>Euglenozoa</taxon>
        <taxon>Kinetoplastea</taxon>
        <taxon>Metakinetoplastina</taxon>
        <taxon>Trypanosomatida</taxon>
        <taxon>Trypanosomatidae</taxon>
        <taxon>Trypanosoma</taxon>
        <taxon>Schizotrypanum</taxon>
    </lineage>
</organism>
<feature type="region of interest" description="Disordered" evidence="6">
    <location>
        <begin position="147"/>
        <end position="176"/>
    </location>
</feature>
<accession>A0A2V2W9S2</accession>